<dbReference type="HOGENOM" id="CLU_3093942_0_0_2"/>
<evidence type="ECO:0000313" key="3">
    <source>
        <dbReference type="Proteomes" id="UP000006903"/>
    </source>
</evidence>
<accession>B8D627</accession>
<keyword evidence="1" id="KW-1133">Transmembrane helix</keyword>
<proteinExistence type="predicted"/>
<gene>
    <name evidence="2" type="ordered locus">DKAM_1232</name>
</gene>
<protein>
    <submittedName>
        <fullName evidence="2">Uncharacterized protein</fullName>
    </submittedName>
</protein>
<keyword evidence="1" id="KW-0472">Membrane</keyword>
<name>B8D627_DESA1</name>
<dbReference type="KEGG" id="dka:DKAM_1232"/>
<keyword evidence="1" id="KW-0812">Transmembrane</keyword>
<evidence type="ECO:0000256" key="1">
    <source>
        <dbReference type="SAM" id="Phobius"/>
    </source>
</evidence>
<feature type="transmembrane region" description="Helical" evidence="1">
    <location>
        <begin position="20"/>
        <end position="38"/>
    </location>
</feature>
<dbReference type="STRING" id="490899.DKAM_1232"/>
<sequence>MTYIVIVKIIKLKTYRIDNMFVMGLSLLKYEVLAGFVFKVSNNDEYDEDEE</sequence>
<dbReference type="AlphaFoldDB" id="B8D627"/>
<dbReference type="EMBL" id="CP001140">
    <property type="protein sequence ID" value="ACL11558.1"/>
    <property type="molecule type" value="Genomic_DNA"/>
</dbReference>
<dbReference type="Proteomes" id="UP000006903">
    <property type="component" value="Chromosome"/>
</dbReference>
<organism evidence="2 3">
    <name type="scientific">Desulfurococcus amylolyticus (strain DSM 18924 / JCM 16383 / VKM B-2413 / 1221n)</name>
    <name type="common">Desulfurococcus kamchatkensis</name>
    <dbReference type="NCBI Taxonomy" id="490899"/>
    <lineage>
        <taxon>Archaea</taxon>
        <taxon>Thermoproteota</taxon>
        <taxon>Thermoprotei</taxon>
        <taxon>Desulfurococcales</taxon>
        <taxon>Desulfurococcaceae</taxon>
        <taxon>Desulfurococcus</taxon>
    </lineage>
</organism>
<reference evidence="2 3" key="1">
    <citation type="journal article" date="2009" name="J. Bacteriol.">
        <title>Complete genome sequence of the anaerobic, protein-degrading hyperthermophilic crenarchaeon Desulfurococcus kamchatkensis.</title>
        <authorList>
            <person name="Ravin N.V."/>
            <person name="Mardanov A.V."/>
            <person name="Beletsky A.V."/>
            <person name="Kublanov I.V."/>
            <person name="Kolganova T.V."/>
            <person name="Lebedinsky A.V."/>
            <person name="Chernyh N.A."/>
            <person name="Bonch-Osmolovskaya E.A."/>
            <person name="Skryabin K.G."/>
        </authorList>
    </citation>
    <scope>NUCLEOTIDE SEQUENCE [LARGE SCALE GENOMIC DNA]</scope>
    <source>
        <strain evidence="3">DSM 18924 / JCM 16383 / VKM B-2413 / 1221n</strain>
    </source>
</reference>
<evidence type="ECO:0000313" key="2">
    <source>
        <dbReference type="EMBL" id="ACL11558.1"/>
    </source>
</evidence>